<dbReference type="RefSeq" id="WP_074597167.1">
    <property type="nucleotide sequence ID" value="NZ_FNHF01000001.1"/>
</dbReference>
<feature type="region of interest" description="Disordered" evidence="14">
    <location>
        <begin position="781"/>
        <end position="911"/>
    </location>
</feature>
<proteinExistence type="inferred from homology"/>
<dbReference type="PANTHER" id="PTHR32282">
    <property type="entry name" value="BINDING PROTEIN TRANSPEPTIDASE, PUTATIVE-RELATED"/>
    <property type="match status" value="1"/>
</dbReference>
<dbReference type="InterPro" id="IPR013783">
    <property type="entry name" value="Ig-like_fold"/>
</dbReference>
<dbReference type="AlphaFoldDB" id="A0A1G9M057"/>
<name>A0A1G9M057_9BACI</name>
<dbReference type="GO" id="GO:0008360">
    <property type="term" value="P:regulation of cell shape"/>
    <property type="evidence" value="ECO:0007669"/>
    <property type="project" value="UniProtKB-KW"/>
</dbReference>
<evidence type="ECO:0000259" key="16">
    <source>
        <dbReference type="PROSITE" id="PS50853"/>
    </source>
</evidence>
<dbReference type="SUPFAM" id="SSF49265">
    <property type="entry name" value="Fibronectin type III"/>
    <property type="match status" value="1"/>
</dbReference>
<feature type="transmembrane region" description="Helical" evidence="15">
    <location>
        <begin position="29"/>
        <end position="53"/>
    </location>
</feature>
<evidence type="ECO:0000256" key="7">
    <source>
        <dbReference type="ARBA" id="ARBA00022801"/>
    </source>
</evidence>
<dbReference type="GO" id="GO:0009252">
    <property type="term" value="P:peptidoglycan biosynthetic process"/>
    <property type="evidence" value="ECO:0007669"/>
    <property type="project" value="UniProtKB-KW"/>
</dbReference>
<feature type="compositionally biased region" description="Gly residues" evidence="14">
    <location>
        <begin position="824"/>
        <end position="850"/>
    </location>
</feature>
<reference evidence="18" key="1">
    <citation type="submission" date="2016-10" db="EMBL/GenBank/DDBJ databases">
        <authorList>
            <person name="Varghese N."/>
            <person name="Submissions S."/>
        </authorList>
    </citation>
    <scope>NUCLEOTIDE SEQUENCE [LARGE SCALE GENOMIC DNA]</scope>
    <source>
        <strain evidence="18">CGMCC 1.6199</strain>
    </source>
</reference>
<protein>
    <submittedName>
        <fullName evidence="17">Penicillin-binding protein 1A</fullName>
    </submittedName>
</protein>
<dbReference type="Gene3D" id="2.60.40.10">
    <property type="entry name" value="Immunoglobulins"/>
    <property type="match status" value="1"/>
</dbReference>
<evidence type="ECO:0000256" key="2">
    <source>
        <dbReference type="ARBA" id="ARBA00007739"/>
    </source>
</evidence>
<evidence type="ECO:0000256" key="9">
    <source>
        <dbReference type="ARBA" id="ARBA00022984"/>
    </source>
</evidence>
<dbReference type="NCBIfam" id="TIGR02074">
    <property type="entry name" value="PBP_1a_fam"/>
    <property type="match status" value="1"/>
</dbReference>
<keyword evidence="8" id="KW-0133">Cell shape</keyword>
<comment type="catalytic activity">
    <reaction evidence="13">
        <text>[GlcNAc-(1-&gt;4)-Mur2Ac(oyl-L-Ala-gamma-D-Glu-L-Lys-D-Ala-D-Ala)](n)-di-trans,octa-cis-undecaprenyl diphosphate + beta-D-GlcNAc-(1-&gt;4)-Mur2Ac(oyl-L-Ala-gamma-D-Glu-L-Lys-D-Ala-D-Ala)-di-trans,octa-cis-undecaprenyl diphosphate = [GlcNAc-(1-&gt;4)-Mur2Ac(oyl-L-Ala-gamma-D-Glu-L-Lys-D-Ala-D-Ala)](n+1)-di-trans,octa-cis-undecaprenyl diphosphate + di-trans,octa-cis-undecaprenyl diphosphate + H(+)</text>
        <dbReference type="Rhea" id="RHEA:23708"/>
        <dbReference type="Rhea" id="RHEA-COMP:9602"/>
        <dbReference type="Rhea" id="RHEA-COMP:9603"/>
        <dbReference type="ChEBI" id="CHEBI:15378"/>
        <dbReference type="ChEBI" id="CHEBI:58405"/>
        <dbReference type="ChEBI" id="CHEBI:60033"/>
        <dbReference type="ChEBI" id="CHEBI:78435"/>
        <dbReference type="EC" id="2.4.99.28"/>
    </reaction>
</comment>
<keyword evidence="15" id="KW-0472">Membrane</keyword>
<feature type="compositionally biased region" description="Low complexity" evidence="14">
    <location>
        <begin position="882"/>
        <end position="899"/>
    </location>
</feature>
<keyword evidence="5" id="KW-0328">Glycosyltransferase</keyword>
<evidence type="ECO:0000256" key="5">
    <source>
        <dbReference type="ARBA" id="ARBA00022676"/>
    </source>
</evidence>
<dbReference type="Pfam" id="PF00912">
    <property type="entry name" value="Transgly"/>
    <property type="match status" value="1"/>
</dbReference>
<feature type="compositionally biased region" description="Acidic residues" evidence="14">
    <location>
        <begin position="861"/>
        <end position="881"/>
    </location>
</feature>
<dbReference type="InterPro" id="IPR023346">
    <property type="entry name" value="Lysozyme-like_dom_sf"/>
</dbReference>
<dbReference type="PROSITE" id="PS50853">
    <property type="entry name" value="FN3"/>
    <property type="match status" value="1"/>
</dbReference>
<dbReference type="SUPFAM" id="SSF56601">
    <property type="entry name" value="beta-lactamase/transpeptidase-like"/>
    <property type="match status" value="1"/>
</dbReference>
<evidence type="ECO:0000256" key="12">
    <source>
        <dbReference type="ARBA" id="ARBA00034000"/>
    </source>
</evidence>
<dbReference type="Pfam" id="PF00041">
    <property type="entry name" value="fn3"/>
    <property type="match status" value="1"/>
</dbReference>
<keyword evidence="18" id="KW-1185">Reference proteome</keyword>
<dbReference type="SUPFAM" id="SSF53955">
    <property type="entry name" value="Lysozyme-like"/>
    <property type="match status" value="1"/>
</dbReference>
<evidence type="ECO:0000256" key="15">
    <source>
        <dbReference type="SAM" id="Phobius"/>
    </source>
</evidence>
<evidence type="ECO:0000256" key="8">
    <source>
        <dbReference type="ARBA" id="ARBA00022960"/>
    </source>
</evidence>
<evidence type="ECO:0000256" key="3">
    <source>
        <dbReference type="ARBA" id="ARBA00022645"/>
    </source>
</evidence>
<evidence type="ECO:0000256" key="1">
    <source>
        <dbReference type="ARBA" id="ARBA00007090"/>
    </source>
</evidence>
<dbReference type="FunFam" id="1.10.3810.10:FF:000001">
    <property type="entry name" value="Penicillin-binding protein 1A"/>
    <property type="match status" value="1"/>
</dbReference>
<keyword evidence="11" id="KW-0961">Cell wall biogenesis/degradation</keyword>
<keyword evidence="15" id="KW-1133">Transmembrane helix</keyword>
<dbReference type="Pfam" id="PF00905">
    <property type="entry name" value="Transpeptidase"/>
    <property type="match status" value="1"/>
</dbReference>
<sequence>MANTSQSRSARRKQLKQQKKQKKSLFKKIVKTLLIVVLLIGIGIGGLFTYYIATAPKLDAESLAVPASTKLLDVNGEEFANLGEEKRTKIDYEDLPPLLVDAVTATEDSRFFDHIGIDFRRIGGAILANITGGFGAEGASTIDQQVIKGAFLTPEKTLKRKVQEQWLALRLDAKYSKEEILEMYLNRIYYGNVYGVAEAADFYFGKEDLSDLTLPEAAILAGLPQRPSAYDPTRNPELTQERMNTVLSLMVQHGKISQEEADQASEVSVESLLVESQQESTPYQAFIQQVQDEVSEKLDADIYNDGLEIQTTLDPNAQKHVEYLLSEDESNPINYPNDEFRAGLTVLDTTSGAIRAIGGGRNLDNTQGGWNYAIDNERRQAGSTFKPIIDYGPAIEYEQWSTYHQINDDGRYHIAGTDSYIDNWNGQHNGWMSARSALAQSLNVPAVKTFEEIGASRAQEFAEGLGIKFHEDSIALTDAIGGSSTGVTTLQMAGAYSAFGNKGIYNEPYAVTKVTYSDGRTVDLKPEPKSAMHEYTAYMVTDMLKSVVNDPSGTGKAAKVPGLPMAGKTGTTNLEGKEGSPDSWFSGYTTNYTIAVWTGYDDQKQTLNGHSETVIAQDLFRETMSYLSDGIETADFTKPDSVVEVQVEKGSNPAKLPSEYTPQSNIVTELFVKGNEPSKTSQKFDRIDAVSGLKASFNEESQSIDVSWDYDQGNDRPVTFNVKAGTDGGSLKDLADTKDTSLEISNVDLGTTYTIQVTAVSDQDSGNTSEPATVTVQVADDEADEEEQQDEEENQEENPEDNENPGDGNGNGNGNGNDNNQGDNGNGNGNGNGNEGGNGEGNGNGAGDDNGNGEDNGNDTGETDNGDGTPEDEPVDGDEPTGDAGDSEANASSSESASSYLLHAIREEEIA</sequence>
<evidence type="ECO:0000313" key="18">
    <source>
        <dbReference type="Proteomes" id="UP000182347"/>
    </source>
</evidence>
<dbReference type="InterPro" id="IPR001264">
    <property type="entry name" value="Glyco_trans_51"/>
</dbReference>
<keyword evidence="7" id="KW-0378">Hydrolase</keyword>
<dbReference type="InterPro" id="IPR050396">
    <property type="entry name" value="Glycosyltr_51/Transpeptidase"/>
</dbReference>
<dbReference type="PANTHER" id="PTHR32282:SF29">
    <property type="entry name" value="PENICILLIN-BINDING PROTEIN 1A"/>
    <property type="match status" value="1"/>
</dbReference>
<dbReference type="EMBL" id="FNHF01000001">
    <property type="protein sequence ID" value="SDL67652.1"/>
    <property type="molecule type" value="Genomic_DNA"/>
</dbReference>
<dbReference type="STRING" id="482461.SAMN05216244_0362"/>
<evidence type="ECO:0000313" key="17">
    <source>
        <dbReference type="EMBL" id="SDL67652.1"/>
    </source>
</evidence>
<organism evidence="17 18">
    <name type="scientific">Sediminibacillus halophilus</name>
    <dbReference type="NCBI Taxonomy" id="482461"/>
    <lineage>
        <taxon>Bacteria</taxon>
        <taxon>Bacillati</taxon>
        <taxon>Bacillota</taxon>
        <taxon>Bacilli</taxon>
        <taxon>Bacillales</taxon>
        <taxon>Bacillaceae</taxon>
        <taxon>Sediminibacillus</taxon>
    </lineage>
</organism>
<gene>
    <name evidence="17" type="ORF">SAMN05216244_0362</name>
</gene>
<dbReference type="InterPro" id="IPR036950">
    <property type="entry name" value="PBP_transglycosylase"/>
</dbReference>
<dbReference type="CDD" id="cd00063">
    <property type="entry name" value="FN3"/>
    <property type="match status" value="1"/>
</dbReference>
<evidence type="ECO:0000256" key="4">
    <source>
        <dbReference type="ARBA" id="ARBA00022670"/>
    </source>
</evidence>
<comment type="catalytic activity">
    <reaction evidence="12">
        <text>Preferential cleavage: (Ac)2-L-Lys-D-Ala-|-D-Ala. Also transpeptidation of peptidyl-alanyl moieties that are N-acyl substituents of D-alanine.</text>
        <dbReference type="EC" id="3.4.16.4"/>
    </reaction>
</comment>
<dbReference type="GO" id="GO:0030288">
    <property type="term" value="C:outer membrane-bounded periplasmic space"/>
    <property type="evidence" value="ECO:0007669"/>
    <property type="project" value="TreeGrafter"/>
</dbReference>
<keyword evidence="10" id="KW-0511">Multifunctional enzyme</keyword>
<dbReference type="GO" id="GO:0071555">
    <property type="term" value="P:cell wall organization"/>
    <property type="evidence" value="ECO:0007669"/>
    <property type="project" value="UniProtKB-KW"/>
</dbReference>
<keyword evidence="4" id="KW-0645">Protease</keyword>
<feature type="domain" description="Fibronectin type-III" evidence="16">
    <location>
        <begin position="689"/>
        <end position="779"/>
    </location>
</feature>
<comment type="similarity">
    <text evidence="1">In the C-terminal section; belongs to the transpeptidase family.</text>
</comment>
<dbReference type="GO" id="GO:0008955">
    <property type="term" value="F:peptidoglycan glycosyltransferase activity"/>
    <property type="evidence" value="ECO:0007669"/>
    <property type="project" value="UniProtKB-EC"/>
</dbReference>
<feature type="compositionally biased region" description="Low complexity" evidence="14">
    <location>
        <begin position="851"/>
        <end position="860"/>
    </location>
</feature>
<feature type="compositionally biased region" description="Acidic residues" evidence="14">
    <location>
        <begin position="781"/>
        <end position="804"/>
    </location>
</feature>
<evidence type="ECO:0000256" key="10">
    <source>
        <dbReference type="ARBA" id="ARBA00023268"/>
    </source>
</evidence>
<dbReference type="InterPro" id="IPR012338">
    <property type="entry name" value="Beta-lactam/transpept-like"/>
</dbReference>
<dbReference type="GO" id="GO:0006508">
    <property type="term" value="P:proteolysis"/>
    <property type="evidence" value="ECO:0007669"/>
    <property type="project" value="UniProtKB-KW"/>
</dbReference>
<dbReference type="Gene3D" id="3.40.710.10">
    <property type="entry name" value="DD-peptidase/beta-lactamase superfamily"/>
    <property type="match status" value="1"/>
</dbReference>
<dbReference type="OrthoDB" id="9766909at2"/>
<keyword evidence="6" id="KW-0808">Transferase</keyword>
<evidence type="ECO:0000256" key="6">
    <source>
        <dbReference type="ARBA" id="ARBA00022679"/>
    </source>
</evidence>
<keyword evidence="3" id="KW-0121">Carboxypeptidase</keyword>
<dbReference type="InterPro" id="IPR003961">
    <property type="entry name" value="FN3_dom"/>
</dbReference>
<evidence type="ECO:0000256" key="14">
    <source>
        <dbReference type="SAM" id="MobiDB-lite"/>
    </source>
</evidence>
<evidence type="ECO:0000256" key="11">
    <source>
        <dbReference type="ARBA" id="ARBA00023316"/>
    </source>
</evidence>
<dbReference type="Proteomes" id="UP000182347">
    <property type="component" value="Unassembled WGS sequence"/>
</dbReference>
<dbReference type="InterPro" id="IPR001460">
    <property type="entry name" value="PCN-bd_Tpept"/>
</dbReference>
<dbReference type="Gene3D" id="1.10.3810.10">
    <property type="entry name" value="Biosynthetic peptidoglycan transglycosylase-like"/>
    <property type="match status" value="1"/>
</dbReference>
<comment type="similarity">
    <text evidence="2">In the N-terminal section; belongs to the glycosyltransferase 51 family.</text>
</comment>
<evidence type="ECO:0000256" key="13">
    <source>
        <dbReference type="ARBA" id="ARBA00049902"/>
    </source>
</evidence>
<keyword evidence="15" id="KW-0812">Transmembrane</keyword>
<feature type="region of interest" description="Disordered" evidence="14">
    <location>
        <begin position="555"/>
        <end position="580"/>
    </location>
</feature>
<dbReference type="GO" id="GO:0008658">
    <property type="term" value="F:penicillin binding"/>
    <property type="evidence" value="ECO:0007669"/>
    <property type="project" value="InterPro"/>
</dbReference>
<keyword evidence="9" id="KW-0573">Peptidoglycan synthesis</keyword>
<dbReference type="GO" id="GO:0009002">
    <property type="term" value="F:serine-type D-Ala-D-Ala carboxypeptidase activity"/>
    <property type="evidence" value="ECO:0007669"/>
    <property type="project" value="UniProtKB-EC"/>
</dbReference>
<accession>A0A1G9M057</accession>
<dbReference type="InterPro" id="IPR036116">
    <property type="entry name" value="FN3_sf"/>
</dbReference>